<dbReference type="AlphaFoldDB" id="A0A026WUK8"/>
<feature type="region of interest" description="Disordered" evidence="1">
    <location>
        <begin position="166"/>
        <end position="255"/>
    </location>
</feature>
<dbReference type="InterPro" id="IPR057670">
    <property type="entry name" value="SH3_retrovirus"/>
</dbReference>
<dbReference type="PROSITE" id="PS50994">
    <property type="entry name" value="INTEGRASE"/>
    <property type="match status" value="1"/>
</dbReference>
<dbReference type="InterPro" id="IPR012337">
    <property type="entry name" value="RNaseH-like_sf"/>
</dbReference>
<dbReference type="SUPFAM" id="SSF53098">
    <property type="entry name" value="Ribonuclease H-like"/>
    <property type="match status" value="1"/>
</dbReference>
<dbReference type="Gene3D" id="3.30.420.10">
    <property type="entry name" value="Ribonuclease H-like superfamily/Ribonuclease H"/>
    <property type="match status" value="1"/>
</dbReference>
<dbReference type="PANTHER" id="PTHR42648">
    <property type="entry name" value="TRANSPOSASE, PUTATIVE-RELATED"/>
    <property type="match status" value="1"/>
</dbReference>
<evidence type="ECO:0000313" key="4">
    <source>
        <dbReference type="Proteomes" id="UP000053097"/>
    </source>
</evidence>
<dbReference type="EMBL" id="KK107092">
    <property type="protein sequence ID" value="EZA59730.1"/>
    <property type="molecule type" value="Genomic_DNA"/>
</dbReference>
<dbReference type="OMA" id="TYRESIC"/>
<feature type="non-terminal residue" evidence="3">
    <location>
        <position position="1"/>
    </location>
</feature>
<gene>
    <name evidence="3" type="ORF">X777_16303</name>
</gene>
<dbReference type="STRING" id="2015173.A0A026WUK8"/>
<feature type="domain" description="Integrase catalytic" evidence="2">
    <location>
        <begin position="1"/>
        <end position="69"/>
    </location>
</feature>
<name>A0A026WUK8_OOCBI</name>
<evidence type="ECO:0000313" key="3">
    <source>
        <dbReference type="EMBL" id="EZA59730.1"/>
    </source>
</evidence>
<dbReference type="PANTHER" id="PTHR42648:SF19">
    <property type="entry name" value="RNA-DIRECTED DNA POLYMERASE"/>
    <property type="match status" value="1"/>
</dbReference>
<dbReference type="GO" id="GO:0003676">
    <property type="term" value="F:nucleic acid binding"/>
    <property type="evidence" value="ECO:0007669"/>
    <property type="project" value="InterPro"/>
</dbReference>
<evidence type="ECO:0000256" key="1">
    <source>
        <dbReference type="SAM" id="MobiDB-lite"/>
    </source>
</evidence>
<organism evidence="3 4">
    <name type="scientific">Ooceraea biroi</name>
    <name type="common">Clonal raider ant</name>
    <name type="synonym">Cerapachys biroi</name>
    <dbReference type="NCBI Taxonomy" id="2015173"/>
    <lineage>
        <taxon>Eukaryota</taxon>
        <taxon>Metazoa</taxon>
        <taxon>Ecdysozoa</taxon>
        <taxon>Arthropoda</taxon>
        <taxon>Hexapoda</taxon>
        <taxon>Insecta</taxon>
        <taxon>Pterygota</taxon>
        <taxon>Neoptera</taxon>
        <taxon>Endopterygota</taxon>
        <taxon>Hymenoptera</taxon>
        <taxon>Apocrita</taxon>
        <taxon>Aculeata</taxon>
        <taxon>Formicoidea</taxon>
        <taxon>Formicidae</taxon>
        <taxon>Dorylinae</taxon>
        <taxon>Ooceraea</taxon>
    </lineage>
</organism>
<dbReference type="Pfam" id="PF25597">
    <property type="entry name" value="SH3_retrovirus"/>
    <property type="match status" value="1"/>
</dbReference>
<feature type="compositionally biased region" description="Acidic residues" evidence="1">
    <location>
        <begin position="187"/>
        <end position="200"/>
    </location>
</feature>
<proteinExistence type="predicted"/>
<sequence>LSPPRTPQCNGVVERANKSIIEMTRTMISDSKIPMDFWAEAVCTAAYIRNRIKSTSHGKTSYEMWNNRKPNIKCMRRFGCLAYLLNKENKKKKFELKCIKGIFVGYSANNTYRVYIPEIGKIRSDCDVKFDEGKNGQELLNRWEENHLANKKNLIVVGLDEDIKENVSKEQLEENEDMQEDGRSETEESNDEYESTEDFEDFNRNNYNEENQLQEERARNKGRPIGTTKDVKEVRSHIQRKENRRRDLEQNVRRSERIKNQQAAMLSMDEEIPKNMKEAKESNYSKYWKQAIDKELASMKKHEVWKIVPRLQGKRVIKNEWVFNIKEDPDTTIQGQTCCDGMWTTPWTRLRRNICPSGEN</sequence>
<keyword evidence="4" id="KW-1185">Reference proteome</keyword>
<dbReference type="Proteomes" id="UP000053097">
    <property type="component" value="Unassembled WGS sequence"/>
</dbReference>
<dbReference type="InterPro" id="IPR039537">
    <property type="entry name" value="Retrotran_Ty1/copia-like"/>
</dbReference>
<feature type="compositionally biased region" description="Basic and acidic residues" evidence="1">
    <location>
        <begin position="229"/>
        <end position="255"/>
    </location>
</feature>
<reference evidence="3 4" key="1">
    <citation type="journal article" date="2014" name="Curr. Biol.">
        <title>The genome of the clonal raider ant Cerapachys biroi.</title>
        <authorList>
            <person name="Oxley P.R."/>
            <person name="Ji L."/>
            <person name="Fetter-Pruneda I."/>
            <person name="McKenzie S.K."/>
            <person name="Li C."/>
            <person name="Hu H."/>
            <person name="Zhang G."/>
            <person name="Kronauer D.J."/>
        </authorList>
    </citation>
    <scope>NUCLEOTIDE SEQUENCE [LARGE SCALE GENOMIC DNA]</scope>
</reference>
<accession>A0A026WUK8</accession>
<protein>
    <submittedName>
        <fullName evidence="3">Copia protein</fullName>
    </submittedName>
</protein>
<dbReference type="GO" id="GO:0015074">
    <property type="term" value="P:DNA integration"/>
    <property type="evidence" value="ECO:0007669"/>
    <property type="project" value="InterPro"/>
</dbReference>
<evidence type="ECO:0000259" key="2">
    <source>
        <dbReference type="PROSITE" id="PS50994"/>
    </source>
</evidence>
<dbReference type="InterPro" id="IPR001584">
    <property type="entry name" value="Integrase_cat-core"/>
</dbReference>
<dbReference type="InterPro" id="IPR036397">
    <property type="entry name" value="RNaseH_sf"/>
</dbReference>